<evidence type="ECO:0000313" key="1">
    <source>
        <dbReference type="EMBL" id="ORZ20384.1"/>
    </source>
</evidence>
<dbReference type="STRING" id="90262.A0A1X2IQ46"/>
<dbReference type="Proteomes" id="UP000193560">
    <property type="component" value="Unassembled WGS sequence"/>
</dbReference>
<comment type="caution">
    <text evidence="1">The sequence shown here is derived from an EMBL/GenBank/DDBJ whole genome shotgun (WGS) entry which is preliminary data.</text>
</comment>
<organism evidence="1 2">
    <name type="scientific">Absidia repens</name>
    <dbReference type="NCBI Taxonomy" id="90262"/>
    <lineage>
        <taxon>Eukaryota</taxon>
        <taxon>Fungi</taxon>
        <taxon>Fungi incertae sedis</taxon>
        <taxon>Mucoromycota</taxon>
        <taxon>Mucoromycotina</taxon>
        <taxon>Mucoromycetes</taxon>
        <taxon>Mucorales</taxon>
        <taxon>Cunninghamellaceae</taxon>
        <taxon>Absidia</taxon>
    </lineage>
</organism>
<feature type="non-terminal residue" evidence="1">
    <location>
        <position position="1"/>
    </location>
</feature>
<proteinExistence type="predicted"/>
<dbReference type="EMBL" id="MCGE01000006">
    <property type="protein sequence ID" value="ORZ20384.1"/>
    <property type="molecule type" value="Genomic_DNA"/>
</dbReference>
<sequence length="123" mass="14372">LFDSTSVEVAPDLKEKYMDSPNSWQQYYQLKQQRLNQSNPLTLKEQVQQEIDDATLALEKAIEENNSISFNHLVSKMLWILDLLPNQGGCYYVLANILYYLHHDRAQFVLNEGRRLDPAFKPL</sequence>
<reference evidence="1 2" key="1">
    <citation type="submission" date="2016-07" db="EMBL/GenBank/DDBJ databases">
        <title>Pervasive Adenine N6-methylation of Active Genes in Fungi.</title>
        <authorList>
            <consortium name="DOE Joint Genome Institute"/>
            <person name="Mondo S.J."/>
            <person name="Dannebaum R.O."/>
            <person name="Kuo R.C."/>
            <person name="Labutti K."/>
            <person name="Haridas S."/>
            <person name="Kuo A."/>
            <person name="Salamov A."/>
            <person name="Ahrendt S.R."/>
            <person name="Lipzen A."/>
            <person name="Sullivan W."/>
            <person name="Andreopoulos W.B."/>
            <person name="Clum A."/>
            <person name="Lindquist E."/>
            <person name="Daum C."/>
            <person name="Ramamoorthy G.K."/>
            <person name="Gryganskyi A."/>
            <person name="Culley D."/>
            <person name="Magnuson J.K."/>
            <person name="James T.Y."/>
            <person name="O'Malley M.A."/>
            <person name="Stajich J.E."/>
            <person name="Spatafora J.W."/>
            <person name="Visel A."/>
            <person name="Grigoriev I.V."/>
        </authorList>
    </citation>
    <scope>NUCLEOTIDE SEQUENCE [LARGE SCALE GENOMIC DNA]</scope>
    <source>
        <strain evidence="1 2">NRRL 1336</strain>
    </source>
</reference>
<accession>A0A1X2IQ46</accession>
<dbReference type="OrthoDB" id="26525at2759"/>
<feature type="non-terminal residue" evidence="1">
    <location>
        <position position="123"/>
    </location>
</feature>
<keyword evidence="2" id="KW-1185">Reference proteome</keyword>
<evidence type="ECO:0000313" key="2">
    <source>
        <dbReference type="Proteomes" id="UP000193560"/>
    </source>
</evidence>
<dbReference type="AlphaFoldDB" id="A0A1X2IQ46"/>
<protein>
    <submittedName>
        <fullName evidence="1">Uncharacterized protein</fullName>
    </submittedName>
</protein>
<name>A0A1X2IQ46_9FUNG</name>
<gene>
    <name evidence="1" type="ORF">BCR42DRAFT_297035</name>
</gene>